<name>A0AA86RFP0_9EUKA</name>
<keyword evidence="3" id="KW-1185">Reference proteome</keyword>
<reference evidence="1" key="1">
    <citation type="submission" date="2023-06" db="EMBL/GenBank/DDBJ databases">
        <authorList>
            <person name="Kurt Z."/>
        </authorList>
    </citation>
    <scope>NUCLEOTIDE SEQUENCE</scope>
</reference>
<dbReference type="Proteomes" id="UP001642409">
    <property type="component" value="Unassembled WGS sequence"/>
</dbReference>
<comment type="caution">
    <text evidence="1">The sequence shown here is derived from an EMBL/GenBank/DDBJ whole genome shotgun (WGS) entry which is preliminary data.</text>
</comment>
<accession>A0AA86RFP0</accession>
<dbReference type="EMBL" id="CATOUU010000998">
    <property type="protein sequence ID" value="CAI9966230.1"/>
    <property type="molecule type" value="Genomic_DNA"/>
</dbReference>
<dbReference type="AlphaFoldDB" id="A0AA86RFP0"/>
<sequence length="117" mass="13643">MKKTSYNSSQYLPQTIQIERTLANGFQSSSNIFSDNFQPIQIDPVIKPHARELKSIMKLEQANKQFSNMDITKESKSLTSNVQQQAKQIREIFDYNVDKNTLLKRRAKLFSPTRFIK</sequence>
<dbReference type="EMBL" id="CAXDID020000059">
    <property type="protein sequence ID" value="CAL6009627.1"/>
    <property type="molecule type" value="Genomic_DNA"/>
</dbReference>
<proteinExistence type="predicted"/>
<gene>
    <name evidence="2" type="ORF">HINF_LOCUS21697</name>
    <name evidence="1" type="ORF">HINF_LOCUS53875</name>
</gene>
<protein>
    <submittedName>
        <fullName evidence="2">Hypothetical_protein</fullName>
    </submittedName>
</protein>
<evidence type="ECO:0000313" key="1">
    <source>
        <dbReference type="EMBL" id="CAI9966230.1"/>
    </source>
</evidence>
<evidence type="ECO:0000313" key="2">
    <source>
        <dbReference type="EMBL" id="CAL6009627.1"/>
    </source>
</evidence>
<organism evidence="1">
    <name type="scientific">Hexamita inflata</name>
    <dbReference type="NCBI Taxonomy" id="28002"/>
    <lineage>
        <taxon>Eukaryota</taxon>
        <taxon>Metamonada</taxon>
        <taxon>Diplomonadida</taxon>
        <taxon>Hexamitidae</taxon>
        <taxon>Hexamitinae</taxon>
        <taxon>Hexamita</taxon>
    </lineage>
</organism>
<reference evidence="2 3" key="2">
    <citation type="submission" date="2024-07" db="EMBL/GenBank/DDBJ databases">
        <authorList>
            <person name="Akdeniz Z."/>
        </authorList>
    </citation>
    <scope>NUCLEOTIDE SEQUENCE [LARGE SCALE GENOMIC DNA]</scope>
</reference>
<evidence type="ECO:0000313" key="3">
    <source>
        <dbReference type="Proteomes" id="UP001642409"/>
    </source>
</evidence>